<evidence type="ECO:0000313" key="1">
    <source>
        <dbReference type="EMBL" id="RDB22929.1"/>
    </source>
</evidence>
<evidence type="ECO:0000313" key="2">
    <source>
        <dbReference type="Proteomes" id="UP000076154"/>
    </source>
</evidence>
<organism evidence="1 2">
    <name type="scientific">Hypsizygus marmoreus</name>
    <name type="common">White beech mushroom</name>
    <name type="synonym">Agaricus marmoreus</name>
    <dbReference type="NCBI Taxonomy" id="39966"/>
    <lineage>
        <taxon>Eukaryota</taxon>
        <taxon>Fungi</taxon>
        <taxon>Dikarya</taxon>
        <taxon>Basidiomycota</taxon>
        <taxon>Agaricomycotina</taxon>
        <taxon>Agaricomycetes</taxon>
        <taxon>Agaricomycetidae</taxon>
        <taxon>Agaricales</taxon>
        <taxon>Tricholomatineae</taxon>
        <taxon>Lyophyllaceae</taxon>
        <taxon>Hypsizygus</taxon>
    </lineage>
</organism>
<proteinExistence type="predicted"/>
<comment type="caution">
    <text evidence="1">The sequence shown here is derived from an EMBL/GenBank/DDBJ whole genome shotgun (WGS) entry which is preliminary data.</text>
</comment>
<dbReference type="STRING" id="39966.A0A369JL60"/>
<dbReference type="OrthoDB" id="2447803at2759"/>
<protein>
    <recommendedName>
        <fullName evidence="3">F-box domain-containing protein</fullName>
    </recommendedName>
</protein>
<dbReference type="Gene3D" id="3.80.10.10">
    <property type="entry name" value="Ribonuclease Inhibitor"/>
    <property type="match status" value="1"/>
</dbReference>
<name>A0A369JL60_HYPMA</name>
<dbReference type="EMBL" id="LUEZ02000048">
    <property type="protein sequence ID" value="RDB22929.1"/>
    <property type="molecule type" value="Genomic_DNA"/>
</dbReference>
<reference evidence="1" key="1">
    <citation type="submission" date="2018-04" db="EMBL/GenBank/DDBJ databases">
        <title>Whole genome sequencing of Hypsizygus marmoreus.</title>
        <authorList>
            <person name="Choi I.-G."/>
            <person name="Min B."/>
            <person name="Kim J.-G."/>
            <person name="Kim S."/>
            <person name="Oh Y.-L."/>
            <person name="Kong W.-S."/>
            <person name="Park H."/>
            <person name="Jeong J."/>
            <person name="Song E.-S."/>
        </authorList>
    </citation>
    <scope>NUCLEOTIDE SEQUENCE [LARGE SCALE GENOMIC DNA]</scope>
    <source>
        <strain evidence="1">51987-8</strain>
    </source>
</reference>
<dbReference type="AlphaFoldDB" id="A0A369JL60"/>
<sequence>MLSTYNLSNANPVAMPVDPKVVLTKNLEDSDATKKLVGGYAVAVGSLMYASLSTRTDITFYVSQSSRSRTSVSMSSIPDQQPRPAHPLETPELLEEIFRHSEHKDNAVHLLVCRDWFQVCKRIFWQHLDCPSDFERLVALLGEQLDHGHYGAMRMGSKIYSRINLSTYPVHAQWDTFYKYCALIQSVDLPDLQSYAQICRLITSNRTGPMLFPSLRALNYTKGSDNSDSGLQYLRDLFVQQTILRFSVRLPAAERHHVHKHTIDVIDSILTMANLVYLEITCKNLSKEAMESLHQIVGDLEKLETLVLPPYRATCDIVDRLATHMTIKEIRSKDIHGCYPRGLDVVGRPHILDDSYHNLNLLIYCANAEDVQELLSNGNDHFPACIQGLHLEMAKREYTPAVKSLFRLVQNHCPGLVDFCYRDDANTALDASSPFDPLPGYIRPYDTLYTLRYDTFQPIVSFSRLVTLHIRHHAALMWTADQLTDLAHSLPRIQSLFLNENPLEMPTWPAASIQILSAFARSCPKLTDLAIFLDALDSFNPGQSEPFRVLSTLRMGWSPISSASWEDVVALFIQLLPNKCVIDINEVHRPSRLQGANNSHEIWRRAIQSRDLLFRVQKRAFRPMITRGVQTVPVNLIPDIRLETKTRGIQTVQY</sequence>
<gene>
    <name evidence="1" type="ORF">Hypma_009867</name>
</gene>
<dbReference type="InParanoid" id="A0A369JL60"/>
<dbReference type="Proteomes" id="UP000076154">
    <property type="component" value="Unassembled WGS sequence"/>
</dbReference>
<accession>A0A369JL60</accession>
<dbReference type="InterPro" id="IPR032675">
    <property type="entry name" value="LRR_dom_sf"/>
</dbReference>
<keyword evidence="2" id="KW-1185">Reference proteome</keyword>
<evidence type="ECO:0008006" key="3">
    <source>
        <dbReference type="Google" id="ProtNLM"/>
    </source>
</evidence>
<dbReference type="SUPFAM" id="SSF52047">
    <property type="entry name" value="RNI-like"/>
    <property type="match status" value="1"/>
</dbReference>